<dbReference type="CDD" id="cd02947">
    <property type="entry name" value="TRX_family"/>
    <property type="match status" value="1"/>
</dbReference>
<dbReference type="AlphaFoldDB" id="A0A5J4Z3B0"/>
<protein>
    <submittedName>
        <fullName evidence="3">Thioredoxin-2</fullName>
    </submittedName>
</protein>
<evidence type="ECO:0000256" key="1">
    <source>
        <dbReference type="ARBA" id="ARBA00023157"/>
    </source>
</evidence>
<reference evidence="4" key="1">
    <citation type="journal article" date="2019" name="Nat. Commun.">
        <title>Expansion of phycobilisome linker gene families in mesophilic red algae.</title>
        <authorList>
            <person name="Lee J."/>
            <person name="Kim D."/>
            <person name="Bhattacharya D."/>
            <person name="Yoon H.S."/>
        </authorList>
    </citation>
    <scope>NUCLEOTIDE SEQUENCE [LARGE SCALE GENOMIC DNA]</scope>
    <source>
        <strain evidence="4">CCMP 1328</strain>
    </source>
</reference>
<dbReference type="OrthoDB" id="2121326at2759"/>
<dbReference type="Gene3D" id="3.40.30.10">
    <property type="entry name" value="Glutaredoxin"/>
    <property type="match status" value="1"/>
</dbReference>
<proteinExistence type="predicted"/>
<gene>
    <name evidence="3" type="ORF">FVE85_1152</name>
</gene>
<dbReference type="PANTHER" id="PTHR46115">
    <property type="entry name" value="THIOREDOXIN-LIKE PROTEIN 1"/>
    <property type="match status" value="1"/>
</dbReference>
<sequence>MGVIHVKSDEEFRELLKQSSEKLLVVDWFATWCGPCKAVAPALEKMAQSTPDVVFAKVDVDALSGLAKEFEISAMPTFDAFKDGKSVERVRGADVAAVTRMVDNHKFAPAAPLHRDTVTNKQLLTVLRKHQIDTRGYLERSELLALAIEHHLVE</sequence>
<organism evidence="3 4">
    <name type="scientific">Porphyridium purpureum</name>
    <name type="common">Red alga</name>
    <name type="synonym">Porphyridium cruentum</name>
    <dbReference type="NCBI Taxonomy" id="35688"/>
    <lineage>
        <taxon>Eukaryota</taxon>
        <taxon>Rhodophyta</taxon>
        <taxon>Bangiophyceae</taxon>
        <taxon>Porphyridiales</taxon>
        <taxon>Porphyridiaceae</taxon>
        <taxon>Porphyridium</taxon>
    </lineage>
</organism>
<dbReference type="EMBL" id="VRMN01000002">
    <property type="protein sequence ID" value="KAA8497423.1"/>
    <property type="molecule type" value="Genomic_DNA"/>
</dbReference>
<evidence type="ECO:0000259" key="2">
    <source>
        <dbReference type="PROSITE" id="PS51352"/>
    </source>
</evidence>
<name>A0A5J4Z3B0_PORPP</name>
<dbReference type="FunFam" id="3.40.30.10:FF:000245">
    <property type="entry name" value="Thioredoxin"/>
    <property type="match status" value="1"/>
</dbReference>
<keyword evidence="1" id="KW-1015">Disulfide bond</keyword>
<dbReference type="SUPFAM" id="SSF52833">
    <property type="entry name" value="Thioredoxin-like"/>
    <property type="match status" value="1"/>
</dbReference>
<evidence type="ECO:0000313" key="4">
    <source>
        <dbReference type="Proteomes" id="UP000324585"/>
    </source>
</evidence>
<dbReference type="InterPro" id="IPR013766">
    <property type="entry name" value="Thioredoxin_domain"/>
</dbReference>
<feature type="domain" description="Thioredoxin" evidence="2">
    <location>
        <begin position="1"/>
        <end position="107"/>
    </location>
</feature>
<dbReference type="InterPro" id="IPR036249">
    <property type="entry name" value="Thioredoxin-like_sf"/>
</dbReference>
<dbReference type="OMA" id="GNCKLVH"/>
<dbReference type="Pfam" id="PF00085">
    <property type="entry name" value="Thioredoxin"/>
    <property type="match status" value="1"/>
</dbReference>
<dbReference type="Proteomes" id="UP000324585">
    <property type="component" value="Unassembled WGS sequence"/>
</dbReference>
<accession>A0A5J4Z3B0</accession>
<comment type="caution">
    <text evidence="3">The sequence shown here is derived from an EMBL/GenBank/DDBJ whole genome shotgun (WGS) entry which is preliminary data.</text>
</comment>
<dbReference type="PROSITE" id="PS51352">
    <property type="entry name" value="THIOREDOXIN_2"/>
    <property type="match status" value="1"/>
</dbReference>
<keyword evidence="4" id="KW-1185">Reference proteome</keyword>
<dbReference type="PRINTS" id="PR00421">
    <property type="entry name" value="THIOREDOXIN"/>
</dbReference>
<evidence type="ECO:0000313" key="3">
    <source>
        <dbReference type="EMBL" id="KAA8497423.1"/>
    </source>
</evidence>